<reference evidence="1" key="1">
    <citation type="submission" date="2020-06" db="EMBL/GenBank/DDBJ databases">
        <title>WGS assembly of Ceratodon purpureus strain R40.</title>
        <authorList>
            <person name="Carey S.B."/>
            <person name="Jenkins J."/>
            <person name="Shu S."/>
            <person name="Lovell J.T."/>
            <person name="Sreedasyam A."/>
            <person name="Maumus F."/>
            <person name="Tiley G.P."/>
            <person name="Fernandez-Pozo N."/>
            <person name="Barry K."/>
            <person name="Chen C."/>
            <person name="Wang M."/>
            <person name="Lipzen A."/>
            <person name="Daum C."/>
            <person name="Saski C.A."/>
            <person name="Payton A.C."/>
            <person name="Mcbreen J.C."/>
            <person name="Conrad R.E."/>
            <person name="Kollar L.M."/>
            <person name="Olsson S."/>
            <person name="Huttunen S."/>
            <person name="Landis J.B."/>
            <person name="Wickett N.J."/>
            <person name="Johnson M.G."/>
            <person name="Rensing S.A."/>
            <person name="Grimwood J."/>
            <person name="Schmutz J."/>
            <person name="Mcdaniel S.F."/>
        </authorList>
    </citation>
    <scope>NUCLEOTIDE SEQUENCE</scope>
    <source>
        <strain evidence="1">R40</strain>
    </source>
</reference>
<evidence type="ECO:0000313" key="1">
    <source>
        <dbReference type="EMBL" id="KAG0579243.1"/>
    </source>
</evidence>
<dbReference type="Proteomes" id="UP000822688">
    <property type="component" value="Chromosome 4"/>
</dbReference>
<evidence type="ECO:0000313" key="2">
    <source>
        <dbReference type="Proteomes" id="UP000822688"/>
    </source>
</evidence>
<sequence>CRRSCLNPHSAIGETNLKGDSSTSPLEACTGPGAGLVQRHLMLPAVANLDDENLERVCKVPAHVHQTLQTQAYGWELFTDHARLHTRKTLLVALARHSTQRRSMHGLNLTPNSPCRRSKQARRALKSLKSMLV</sequence>
<feature type="non-terminal residue" evidence="1">
    <location>
        <position position="1"/>
    </location>
</feature>
<accession>A0A8T0I9T0</accession>
<name>A0A8T0I9T0_CERPU</name>
<gene>
    <name evidence="1" type="ORF">KC19_4G084700</name>
</gene>
<dbReference type="EMBL" id="CM026424">
    <property type="protein sequence ID" value="KAG0579243.1"/>
    <property type="molecule type" value="Genomic_DNA"/>
</dbReference>
<proteinExistence type="predicted"/>
<comment type="caution">
    <text evidence="1">The sequence shown here is derived from an EMBL/GenBank/DDBJ whole genome shotgun (WGS) entry which is preliminary data.</text>
</comment>
<keyword evidence="2" id="KW-1185">Reference proteome</keyword>
<dbReference type="AlphaFoldDB" id="A0A8T0I9T0"/>
<protein>
    <submittedName>
        <fullName evidence="1">Uncharacterized protein</fullName>
    </submittedName>
</protein>
<organism evidence="1 2">
    <name type="scientific">Ceratodon purpureus</name>
    <name type="common">Fire moss</name>
    <name type="synonym">Dicranum purpureum</name>
    <dbReference type="NCBI Taxonomy" id="3225"/>
    <lineage>
        <taxon>Eukaryota</taxon>
        <taxon>Viridiplantae</taxon>
        <taxon>Streptophyta</taxon>
        <taxon>Embryophyta</taxon>
        <taxon>Bryophyta</taxon>
        <taxon>Bryophytina</taxon>
        <taxon>Bryopsida</taxon>
        <taxon>Dicranidae</taxon>
        <taxon>Pseudoditrichales</taxon>
        <taxon>Ditrichaceae</taxon>
        <taxon>Ceratodon</taxon>
    </lineage>
</organism>